<dbReference type="AlphaFoldDB" id="A0A1I4PMZ6"/>
<accession>A0A1I4PMZ6</accession>
<keyword evidence="4" id="KW-1185">Reference proteome</keyword>
<protein>
    <recommendedName>
        <fullName evidence="5">Murein lipoprotein</fullName>
    </recommendedName>
</protein>
<keyword evidence="2" id="KW-0732">Signal</keyword>
<evidence type="ECO:0000256" key="1">
    <source>
        <dbReference type="SAM" id="MobiDB-lite"/>
    </source>
</evidence>
<evidence type="ECO:0000313" key="4">
    <source>
        <dbReference type="Proteomes" id="UP000199556"/>
    </source>
</evidence>
<evidence type="ECO:0008006" key="5">
    <source>
        <dbReference type="Google" id="ProtNLM"/>
    </source>
</evidence>
<dbReference type="PROSITE" id="PS51257">
    <property type="entry name" value="PROKAR_LIPOPROTEIN"/>
    <property type="match status" value="1"/>
</dbReference>
<gene>
    <name evidence="3" type="ORF">SAMN05421721_10287</name>
</gene>
<feature type="signal peptide" evidence="2">
    <location>
        <begin position="1"/>
        <end position="27"/>
    </location>
</feature>
<feature type="region of interest" description="Disordered" evidence="1">
    <location>
        <begin position="47"/>
        <end position="73"/>
    </location>
</feature>
<reference evidence="3 4" key="1">
    <citation type="submission" date="2016-10" db="EMBL/GenBank/DDBJ databases">
        <authorList>
            <person name="de Groot N.N."/>
        </authorList>
    </citation>
    <scope>NUCLEOTIDE SEQUENCE [LARGE SCALE GENOMIC DNA]</scope>
    <source>
        <strain evidence="3 4">DSM 4180</strain>
    </source>
</reference>
<name>A0A1I4PMZ6_ECTMO</name>
<dbReference type="EMBL" id="FOUO01000002">
    <property type="protein sequence ID" value="SFM29291.1"/>
    <property type="molecule type" value="Genomic_DNA"/>
</dbReference>
<feature type="chain" id="PRO_5011710723" description="Murein lipoprotein" evidence="2">
    <location>
        <begin position="28"/>
        <end position="99"/>
    </location>
</feature>
<dbReference type="Proteomes" id="UP000199556">
    <property type="component" value="Unassembled WGS sequence"/>
</dbReference>
<sequence length="99" mass="10924">MKKGMMKVVAVPAAALSLVLATGCATTQNMEQQRQMIEDNAVTADQAMRTAEQAQSTADQAQRMAREADSKAERALEENARLREMMQRMERTYEGSGAK</sequence>
<organism evidence="3 4">
    <name type="scientific">Ectothiorhodospira mobilis</name>
    <dbReference type="NCBI Taxonomy" id="195064"/>
    <lineage>
        <taxon>Bacteria</taxon>
        <taxon>Pseudomonadati</taxon>
        <taxon>Pseudomonadota</taxon>
        <taxon>Gammaproteobacteria</taxon>
        <taxon>Chromatiales</taxon>
        <taxon>Ectothiorhodospiraceae</taxon>
        <taxon>Ectothiorhodospira</taxon>
    </lineage>
</organism>
<dbReference type="NCBIfam" id="NF040598">
    <property type="entry name" value="Ala_zip_lipo"/>
    <property type="match status" value="1"/>
</dbReference>
<proteinExistence type="predicted"/>
<evidence type="ECO:0000313" key="3">
    <source>
        <dbReference type="EMBL" id="SFM29291.1"/>
    </source>
</evidence>
<evidence type="ECO:0000256" key="2">
    <source>
        <dbReference type="SAM" id="SignalP"/>
    </source>
</evidence>
<feature type="compositionally biased region" description="Basic and acidic residues" evidence="1">
    <location>
        <begin position="64"/>
        <end position="73"/>
    </location>
</feature>